<feature type="transmembrane region" description="Helical" evidence="16">
    <location>
        <begin position="309"/>
        <end position="325"/>
    </location>
</feature>
<evidence type="ECO:0000259" key="17">
    <source>
        <dbReference type="Pfam" id="PF02516"/>
    </source>
</evidence>
<reference evidence="19" key="1">
    <citation type="journal article" date="2012" name="Nature">
        <title>Algal genomes reveal evolutionary mosaicism and the fate of nucleomorphs.</title>
        <authorList>
            <consortium name="DOE Joint Genome Institute"/>
            <person name="Curtis B.A."/>
            <person name="Tanifuji G."/>
            <person name="Burki F."/>
            <person name="Gruber A."/>
            <person name="Irimia M."/>
            <person name="Maruyama S."/>
            <person name="Arias M.C."/>
            <person name="Ball S.G."/>
            <person name="Gile G.H."/>
            <person name="Hirakawa Y."/>
            <person name="Hopkins J.F."/>
            <person name="Kuo A."/>
            <person name="Rensing S.A."/>
            <person name="Schmutz J."/>
            <person name="Symeonidi A."/>
            <person name="Elias M."/>
            <person name="Eveleigh R.J."/>
            <person name="Herman E.K."/>
            <person name="Klute M.J."/>
            <person name="Nakayama T."/>
            <person name="Obornik M."/>
            <person name="Reyes-Prieto A."/>
            <person name="Armbrust E.V."/>
            <person name="Aves S.J."/>
            <person name="Beiko R.G."/>
            <person name="Coutinho P."/>
            <person name="Dacks J.B."/>
            <person name="Durnford D.G."/>
            <person name="Fast N.M."/>
            <person name="Green B.R."/>
            <person name="Grisdale C.J."/>
            <person name="Hempel F."/>
            <person name="Henrissat B."/>
            <person name="Hoppner M.P."/>
            <person name="Ishida K."/>
            <person name="Kim E."/>
            <person name="Koreny L."/>
            <person name="Kroth P.G."/>
            <person name="Liu Y."/>
            <person name="Malik S.B."/>
            <person name="Maier U.G."/>
            <person name="McRose D."/>
            <person name="Mock T."/>
            <person name="Neilson J.A."/>
            <person name="Onodera N.T."/>
            <person name="Poole A.M."/>
            <person name="Pritham E.J."/>
            <person name="Richards T.A."/>
            <person name="Rocap G."/>
            <person name="Roy S.W."/>
            <person name="Sarai C."/>
            <person name="Schaack S."/>
            <person name="Shirato S."/>
            <person name="Slamovits C.H."/>
            <person name="Spencer D.F."/>
            <person name="Suzuki S."/>
            <person name="Worden A.Z."/>
            <person name="Zauner S."/>
            <person name="Barry K."/>
            <person name="Bell C."/>
            <person name="Bharti A.K."/>
            <person name="Crow J.A."/>
            <person name="Grimwood J."/>
            <person name="Kramer R."/>
            <person name="Lindquist E."/>
            <person name="Lucas S."/>
            <person name="Salamov A."/>
            <person name="McFadden G.I."/>
            <person name="Lane C.E."/>
            <person name="Keeling P.J."/>
            <person name="Gray M.W."/>
            <person name="Grigoriev I.V."/>
            <person name="Archibald J.M."/>
        </authorList>
    </citation>
    <scope>NUCLEOTIDE SEQUENCE</scope>
    <source>
        <strain evidence="19">CCMP2712</strain>
    </source>
</reference>
<dbReference type="PANTHER" id="PTHR13872">
    <property type="entry name" value="DOLICHYL-DIPHOSPHOOLIGOSACCHARIDE--PROTEIN GLYCOSYLTRANSFERASE SUBUNIT"/>
    <property type="match status" value="1"/>
</dbReference>
<evidence type="ECO:0000256" key="5">
    <source>
        <dbReference type="ARBA" id="ARBA00010810"/>
    </source>
</evidence>
<evidence type="ECO:0000256" key="15">
    <source>
        <dbReference type="ARBA" id="ARBA00048829"/>
    </source>
</evidence>
<keyword evidence="8" id="KW-0808">Transferase</keyword>
<evidence type="ECO:0000256" key="13">
    <source>
        <dbReference type="ARBA" id="ARBA00023136"/>
    </source>
</evidence>
<evidence type="ECO:0000256" key="6">
    <source>
        <dbReference type="ARBA" id="ARBA00012605"/>
    </source>
</evidence>
<comment type="similarity">
    <text evidence="5">Belongs to the STT3 family.</text>
</comment>
<keyword evidence="19" id="KW-1185">Reference proteome</keyword>
<protein>
    <recommendedName>
        <fullName evidence="6">dolichyl-diphosphooligosaccharide--protein glycotransferase</fullName>
        <ecNumber evidence="6">2.4.99.18</ecNumber>
    </recommendedName>
</protein>
<dbReference type="GO" id="GO:0016020">
    <property type="term" value="C:membrane"/>
    <property type="evidence" value="ECO:0007669"/>
    <property type="project" value="InterPro"/>
</dbReference>
<comment type="pathway">
    <text evidence="4">Protein modification; protein glycosylation.</text>
</comment>
<feature type="domain" description="Oligosaccharyl transferase STT3 N-terminal" evidence="17">
    <location>
        <begin position="1"/>
        <end position="340"/>
    </location>
</feature>
<sequence>MERTWYPAGRDLGRSCYPGVALALNLLLFFVERFSLAIEPLHIAVLMGPAAALACVGGTYCLARQICGRDEEALLAAFFSSVIPALLSCTECGVLDGVGIGCSCMIFAFYHVARGKGSNRTLSSVFAGFLYFAMAISWEEHTFFLNLFAVYVLFLLFKGLDAADFNFTFQVVYLVGMSSTQLFLRHVPSILTREHAIPHAAFFLLLCRASGILAGRSLPFLSLPFLSAALPLCLFFASGWLEGGEGEGGGGLWRQILPMNASSAYETMTSSVSENQPTTWSSFFFDLHCLLFLAPLGIYRCISEPNERSFLLIFYFFASLFLSALKVRFIVLFAPAACIIGAIGASSLLSKNFLHVKVTCKLLLYFQSSKKVSRKGTEDTTNRDIALLLLLALFFLFIMFLWHCSWVTSVVYAPSTLKFAGRQSDGNRTRFEDMEEGMTWIRDNTDKDARVLSWWDHGHELASLADRVTFLDASGYNLSQVAAVGAIMALPEEEAAARCRNMGVNFVLVRFGGMTSFASDDISKFLWMVRAAGKELKEPEDAFLSAGGVLRVGKEGSRRFRSSLLYRLSFHRFSSQVSEFGRPAGFDRVRGEVAEGGKEPLQHFEEVFTSQHWLLRLYRVKNL</sequence>
<dbReference type="EC" id="2.4.99.18" evidence="6"/>
<dbReference type="InterPro" id="IPR048307">
    <property type="entry name" value="STT3_N"/>
</dbReference>
<comment type="cofactor">
    <cofactor evidence="1">
        <name>Mn(2+)</name>
        <dbReference type="ChEBI" id="CHEBI:29035"/>
    </cofactor>
</comment>
<feature type="transmembrane region" description="Helical" evidence="16">
    <location>
        <begin position="331"/>
        <end position="349"/>
    </location>
</feature>
<dbReference type="AlphaFoldDB" id="A0A0C3UFJ5"/>
<evidence type="ECO:0000256" key="16">
    <source>
        <dbReference type="SAM" id="Phobius"/>
    </source>
</evidence>
<evidence type="ECO:0000256" key="12">
    <source>
        <dbReference type="ARBA" id="ARBA00022989"/>
    </source>
</evidence>
<evidence type="ECO:0000256" key="14">
    <source>
        <dbReference type="ARBA" id="ARBA00023211"/>
    </source>
</evidence>
<keyword evidence="14" id="KW-0464">Manganese</keyword>
<organism evidence="18 19">
    <name type="scientific">Guillardia theta (strain CCMP2712)</name>
    <name type="common">Cryptophyte</name>
    <dbReference type="NCBI Taxonomy" id="905079"/>
    <lineage>
        <taxon>Eukaryota</taxon>
        <taxon>Cryptophyceae</taxon>
        <taxon>Pyrenomonadales</taxon>
        <taxon>Geminigeraceae</taxon>
        <taxon>Guillardia</taxon>
    </lineage>
</organism>
<keyword evidence="11" id="KW-0460">Magnesium</keyword>
<feature type="transmembrane region" description="Helical" evidence="16">
    <location>
        <begin position="43"/>
        <end position="63"/>
    </location>
</feature>
<feature type="transmembrane region" description="Helical" evidence="16">
    <location>
        <begin position="221"/>
        <end position="241"/>
    </location>
</feature>
<keyword evidence="9 16" id="KW-0812">Transmembrane</keyword>
<dbReference type="GO" id="GO:0046872">
    <property type="term" value="F:metal ion binding"/>
    <property type="evidence" value="ECO:0007669"/>
    <property type="project" value="UniProtKB-KW"/>
</dbReference>
<feature type="transmembrane region" description="Helical" evidence="16">
    <location>
        <begin position="120"/>
        <end position="137"/>
    </location>
</feature>
<evidence type="ECO:0000256" key="9">
    <source>
        <dbReference type="ARBA" id="ARBA00022692"/>
    </source>
</evidence>
<evidence type="ECO:0000256" key="3">
    <source>
        <dbReference type="ARBA" id="ARBA00004127"/>
    </source>
</evidence>
<keyword evidence="12 16" id="KW-1133">Transmembrane helix</keyword>
<feature type="transmembrane region" description="Helical" evidence="16">
    <location>
        <begin position="12"/>
        <end position="31"/>
    </location>
</feature>
<dbReference type="Proteomes" id="UP000011087">
    <property type="component" value="Unassembled WGS sequence"/>
</dbReference>
<evidence type="ECO:0000256" key="8">
    <source>
        <dbReference type="ARBA" id="ARBA00022679"/>
    </source>
</evidence>
<proteinExistence type="inferred from homology"/>
<evidence type="ECO:0000256" key="11">
    <source>
        <dbReference type="ARBA" id="ARBA00022842"/>
    </source>
</evidence>
<feature type="transmembrane region" description="Helical" evidence="16">
    <location>
        <begin position="385"/>
        <end position="402"/>
    </location>
</feature>
<evidence type="ECO:0000313" key="19">
    <source>
        <dbReference type="Proteomes" id="UP000011087"/>
    </source>
</evidence>
<accession>A0A0C3UFJ5</accession>
<dbReference type="InterPro" id="IPR003674">
    <property type="entry name" value="Oligo_trans_STT3"/>
</dbReference>
<evidence type="ECO:0000256" key="1">
    <source>
        <dbReference type="ARBA" id="ARBA00001936"/>
    </source>
</evidence>
<evidence type="ECO:0000256" key="10">
    <source>
        <dbReference type="ARBA" id="ARBA00022723"/>
    </source>
</evidence>
<keyword evidence="10" id="KW-0479">Metal-binding</keyword>
<dbReference type="OMA" id="AMAISWE"/>
<feature type="transmembrane region" description="Helical" evidence="16">
    <location>
        <begin position="283"/>
        <end position="302"/>
    </location>
</feature>
<name>A0A0C3UFJ5_GUITC</name>
<comment type="cofactor">
    <cofactor evidence="2">
        <name>Mg(2+)</name>
        <dbReference type="ChEBI" id="CHEBI:18420"/>
    </cofactor>
</comment>
<keyword evidence="7" id="KW-0328">Glycosyltransferase</keyword>
<keyword evidence="13 16" id="KW-0472">Membrane</keyword>
<dbReference type="EnsemblProtists" id="EKX54933">
    <property type="protein sequence ID" value="EKX54933"/>
    <property type="gene ID" value="GUITHDRAFT_62986"/>
</dbReference>
<dbReference type="Pfam" id="PF02516">
    <property type="entry name" value="STT3"/>
    <property type="match status" value="1"/>
</dbReference>
<dbReference type="UniPathway" id="UPA00378"/>
<dbReference type="GO" id="GO:0012505">
    <property type="term" value="C:endomembrane system"/>
    <property type="evidence" value="ECO:0007669"/>
    <property type="project" value="UniProtKB-SubCell"/>
</dbReference>
<reference evidence="19" key="2">
    <citation type="submission" date="2012-11" db="EMBL/GenBank/DDBJ databases">
        <authorList>
            <person name="Kuo A."/>
            <person name="Curtis B.A."/>
            <person name="Tanifuji G."/>
            <person name="Burki F."/>
            <person name="Gruber A."/>
            <person name="Irimia M."/>
            <person name="Maruyama S."/>
            <person name="Arias M.C."/>
            <person name="Ball S.G."/>
            <person name="Gile G.H."/>
            <person name="Hirakawa Y."/>
            <person name="Hopkins J.F."/>
            <person name="Rensing S.A."/>
            <person name="Schmutz J."/>
            <person name="Symeonidi A."/>
            <person name="Elias M."/>
            <person name="Eveleigh R.J."/>
            <person name="Herman E.K."/>
            <person name="Klute M.J."/>
            <person name="Nakayama T."/>
            <person name="Obornik M."/>
            <person name="Reyes-Prieto A."/>
            <person name="Armbrust E.V."/>
            <person name="Aves S.J."/>
            <person name="Beiko R.G."/>
            <person name="Coutinho P."/>
            <person name="Dacks J.B."/>
            <person name="Durnford D.G."/>
            <person name="Fast N.M."/>
            <person name="Green B.R."/>
            <person name="Grisdale C."/>
            <person name="Hempe F."/>
            <person name="Henrissat B."/>
            <person name="Hoppner M.P."/>
            <person name="Ishida K.-I."/>
            <person name="Kim E."/>
            <person name="Koreny L."/>
            <person name="Kroth P.G."/>
            <person name="Liu Y."/>
            <person name="Malik S.-B."/>
            <person name="Maier U.G."/>
            <person name="McRose D."/>
            <person name="Mock T."/>
            <person name="Neilson J.A."/>
            <person name="Onodera N.T."/>
            <person name="Poole A.M."/>
            <person name="Pritham E.J."/>
            <person name="Richards T.A."/>
            <person name="Rocap G."/>
            <person name="Roy S.W."/>
            <person name="Sarai C."/>
            <person name="Schaack S."/>
            <person name="Shirato S."/>
            <person name="Slamovits C.H."/>
            <person name="Spencer D.F."/>
            <person name="Suzuki S."/>
            <person name="Worden A.Z."/>
            <person name="Zauner S."/>
            <person name="Barry K."/>
            <person name="Bell C."/>
            <person name="Bharti A.K."/>
            <person name="Crow J.A."/>
            <person name="Grimwood J."/>
            <person name="Kramer R."/>
            <person name="Lindquist E."/>
            <person name="Lucas S."/>
            <person name="Salamov A."/>
            <person name="McFadden G.I."/>
            <person name="Lane C.E."/>
            <person name="Keeling P.J."/>
            <person name="Gray M.W."/>
            <person name="Grigoriev I.V."/>
            <person name="Archibald J.M."/>
        </authorList>
    </citation>
    <scope>NUCLEOTIDE SEQUENCE</scope>
    <source>
        <strain evidence="19">CCMP2712</strain>
    </source>
</reference>
<dbReference type="Gene3D" id="3.40.50.12610">
    <property type="match status" value="1"/>
</dbReference>
<evidence type="ECO:0000313" key="18">
    <source>
        <dbReference type="EnsemblProtists" id="EKX54933"/>
    </source>
</evidence>
<reference evidence="18" key="3">
    <citation type="submission" date="2015-06" db="UniProtKB">
        <authorList>
            <consortium name="EnsemblProtists"/>
        </authorList>
    </citation>
    <scope>IDENTIFICATION</scope>
</reference>
<evidence type="ECO:0000256" key="2">
    <source>
        <dbReference type="ARBA" id="ARBA00001946"/>
    </source>
</evidence>
<feature type="transmembrane region" description="Helical" evidence="16">
    <location>
        <begin position="143"/>
        <end position="160"/>
    </location>
</feature>
<dbReference type="GO" id="GO:0004579">
    <property type="term" value="F:dolichyl-diphosphooligosaccharide-protein glycotransferase activity"/>
    <property type="evidence" value="ECO:0007669"/>
    <property type="project" value="UniProtKB-EC"/>
</dbReference>
<evidence type="ECO:0000256" key="4">
    <source>
        <dbReference type="ARBA" id="ARBA00004922"/>
    </source>
</evidence>
<comment type="catalytic activity">
    <reaction evidence="15">
        <text>a di-trans,poly-cis-dolichyl diphosphooligosaccharide + L-asparaginyl-[protein] = N(4)-(oligosaccharide-(1-&gt;4)-N-acetyl-beta-D-glucosaminyl-(1-&gt;4)-N-acetyl-beta-D-glucosaminyl)-L-asparaginyl-[protein] + a di-trans,poly-cis-dolichyl diphosphate + H(+)</text>
        <dbReference type="Rhea" id="RHEA:22980"/>
        <dbReference type="Rhea" id="RHEA-COMP:12804"/>
        <dbReference type="Rhea" id="RHEA-COMP:12805"/>
        <dbReference type="Rhea" id="RHEA-COMP:19506"/>
        <dbReference type="Rhea" id="RHEA-COMP:19509"/>
        <dbReference type="ChEBI" id="CHEBI:15378"/>
        <dbReference type="ChEBI" id="CHEBI:50347"/>
        <dbReference type="ChEBI" id="CHEBI:57497"/>
        <dbReference type="ChEBI" id="CHEBI:57570"/>
        <dbReference type="ChEBI" id="CHEBI:132529"/>
        <dbReference type="EC" id="2.4.99.18"/>
    </reaction>
</comment>
<comment type="subcellular location">
    <subcellularLocation>
        <location evidence="3">Endomembrane system</location>
        <topology evidence="3">Multi-pass membrane protein</topology>
    </subcellularLocation>
</comment>
<evidence type="ECO:0000256" key="7">
    <source>
        <dbReference type="ARBA" id="ARBA00022676"/>
    </source>
</evidence>
<dbReference type="PANTHER" id="PTHR13872:SF1">
    <property type="entry name" value="DOLICHYL-DIPHOSPHOOLIGOSACCHARIDE--PROTEIN GLYCOSYLTRANSFERASE SUBUNIT STT3B"/>
    <property type="match status" value="1"/>
</dbReference>